<dbReference type="Pfam" id="PF00021">
    <property type="entry name" value="UPAR_LY6"/>
    <property type="match status" value="2"/>
</dbReference>
<comment type="subcellular location">
    <subcellularLocation>
        <location evidence="1">Secreted</location>
    </subcellularLocation>
</comment>
<reference evidence="6" key="1">
    <citation type="submission" date="2025-08" db="UniProtKB">
        <authorList>
            <consortium name="RefSeq"/>
        </authorList>
    </citation>
    <scope>IDENTIFICATION</scope>
</reference>
<evidence type="ECO:0000256" key="1">
    <source>
        <dbReference type="ARBA" id="ARBA00004613"/>
    </source>
</evidence>
<feature type="chain" id="PRO_5028265109" evidence="3">
    <location>
        <begin position="20"/>
        <end position="166"/>
    </location>
</feature>
<evidence type="ECO:0000313" key="6">
    <source>
        <dbReference type="RefSeq" id="XP_031431911.1"/>
    </source>
</evidence>
<name>A0A6P8G6Z7_CLUHA</name>
<feature type="domain" description="UPAR/Ly6" evidence="4">
    <location>
        <begin position="19"/>
        <end position="98"/>
    </location>
</feature>
<dbReference type="PANTHER" id="PTHR20914:SF9">
    <property type="entry name" value="COILED, ISOFORM A"/>
    <property type="match status" value="1"/>
</dbReference>
<feature type="domain" description="UPAR/Ly6" evidence="4">
    <location>
        <begin position="109"/>
        <end position="145"/>
    </location>
</feature>
<dbReference type="GeneID" id="116222355"/>
<gene>
    <name evidence="6" type="primary">LOC116222355</name>
</gene>
<protein>
    <submittedName>
        <fullName evidence="6">Lymphocyte antigen 6A-2/6E-1-like</fullName>
    </submittedName>
</protein>
<dbReference type="Proteomes" id="UP000515152">
    <property type="component" value="Chromosome 11"/>
</dbReference>
<dbReference type="Gene3D" id="2.10.60.10">
    <property type="entry name" value="CD59"/>
    <property type="match status" value="2"/>
</dbReference>
<sequence>MVIEVIFAVMCLLVSQAKGLQCTTCRNVGGSCSGPSQQCPALDSCASSNVATILGGSTSEVNTKSCVPSAQCLSGSMNMGIVGVRQSTLCCDKDNCNNGTSPAGVSATTLKGCATQSACSGALLENLYLVGAKLTCCEGDLCNSAWSATHSVLFLLWPLGSVLLFH</sequence>
<dbReference type="AlphaFoldDB" id="A0A6P8G6Z7"/>
<dbReference type="InterPro" id="IPR045860">
    <property type="entry name" value="Snake_toxin-like_sf"/>
</dbReference>
<dbReference type="PANTHER" id="PTHR20914">
    <property type="entry name" value="LY6/PLAUR DOMAIN-CONTAINING PROTEIN 8"/>
    <property type="match status" value="1"/>
</dbReference>
<keyword evidence="3" id="KW-0732">Signal</keyword>
<dbReference type="RefSeq" id="XP_031431911.1">
    <property type="nucleotide sequence ID" value="XM_031576051.1"/>
</dbReference>
<feature type="signal peptide" evidence="3">
    <location>
        <begin position="1"/>
        <end position="19"/>
    </location>
</feature>
<dbReference type="SUPFAM" id="SSF57302">
    <property type="entry name" value="Snake toxin-like"/>
    <property type="match status" value="2"/>
</dbReference>
<evidence type="ECO:0000256" key="2">
    <source>
        <dbReference type="ARBA" id="ARBA00022525"/>
    </source>
</evidence>
<organism evidence="5 6">
    <name type="scientific">Clupea harengus</name>
    <name type="common">Atlantic herring</name>
    <dbReference type="NCBI Taxonomy" id="7950"/>
    <lineage>
        <taxon>Eukaryota</taxon>
        <taxon>Metazoa</taxon>
        <taxon>Chordata</taxon>
        <taxon>Craniata</taxon>
        <taxon>Vertebrata</taxon>
        <taxon>Euteleostomi</taxon>
        <taxon>Actinopterygii</taxon>
        <taxon>Neopterygii</taxon>
        <taxon>Teleostei</taxon>
        <taxon>Clupei</taxon>
        <taxon>Clupeiformes</taxon>
        <taxon>Clupeoidei</taxon>
        <taxon>Clupeidae</taxon>
        <taxon>Clupea</taxon>
    </lineage>
</organism>
<proteinExistence type="predicted"/>
<dbReference type="InterPro" id="IPR050918">
    <property type="entry name" value="CNF-like_PLA2_Inhibitor"/>
</dbReference>
<evidence type="ECO:0000259" key="4">
    <source>
        <dbReference type="Pfam" id="PF00021"/>
    </source>
</evidence>
<evidence type="ECO:0000256" key="3">
    <source>
        <dbReference type="SAM" id="SignalP"/>
    </source>
</evidence>
<dbReference type="OrthoDB" id="5945173at2759"/>
<dbReference type="GO" id="GO:0005576">
    <property type="term" value="C:extracellular region"/>
    <property type="evidence" value="ECO:0007669"/>
    <property type="project" value="UniProtKB-SubCell"/>
</dbReference>
<accession>A0A6P8G6Z7</accession>
<keyword evidence="2" id="KW-0964">Secreted</keyword>
<dbReference type="KEGG" id="char:116222355"/>
<evidence type="ECO:0000313" key="5">
    <source>
        <dbReference type="Proteomes" id="UP000515152"/>
    </source>
</evidence>
<keyword evidence="5" id="KW-1185">Reference proteome</keyword>
<dbReference type="InterPro" id="IPR016054">
    <property type="entry name" value="LY6_UPA_recep-like"/>
</dbReference>